<dbReference type="AlphaFoldDB" id="A0AAD7B2L4"/>
<dbReference type="EMBL" id="JARKIF010000047">
    <property type="protein sequence ID" value="KAJ7607924.1"/>
    <property type="molecule type" value="Genomic_DNA"/>
</dbReference>
<organism evidence="1 2">
    <name type="scientific">Roridomyces roridus</name>
    <dbReference type="NCBI Taxonomy" id="1738132"/>
    <lineage>
        <taxon>Eukaryota</taxon>
        <taxon>Fungi</taxon>
        <taxon>Dikarya</taxon>
        <taxon>Basidiomycota</taxon>
        <taxon>Agaricomycotina</taxon>
        <taxon>Agaricomycetes</taxon>
        <taxon>Agaricomycetidae</taxon>
        <taxon>Agaricales</taxon>
        <taxon>Marasmiineae</taxon>
        <taxon>Mycenaceae</taxon>
        <taxon>Roridomyces</taxon>
    </lineage>
</organism>
<dbReference type="Proteomes" id="UP001221142">
    <property type="component" value="Unassembled WGS sequence"/>
</dbReference>
<proteinExistence type="predicted"/>
<evidence type="ECO:0000313" key="1">
    <source>
        <dbReference type="EMBL" id="KAJ7607924.1"/>
    </source>
</evidence>
<name>A0AAD7B2L4_9AGAR</name>
<protein>
    <submittedName>
        <fullName evidence="1">Uncharacterized protein</fullName>
    </submittedName>
</protein>
<evidence type="ECO:0000313" key="2">
    <source>
        <dbReference type="Proteomes" id="UP001221142"/>
    </source>
</evidence>
<reference evidence="1" key="1">
    <citation type="submission" date="2023-03" db="EMBL/GenBank/DDBJ databases">
        <title>Massive genome expansion in bonnet fungi (Mycena s.s.) driven by repeated elements and novel gene families across ecological guilds.</title>
        <authorList>
            <consortium name="Lawrence Berkeley National Laboratory"/>
            <person name="Harder C.B."/>
            <person name="Miyauchi S."/>
            <person name="Viragh M."/>
            <person name="Kuo A."/>
            <person name="Thoen E."/>
            <person name="Andreopoulos B."/>
            <person name="Lu D."/>
            <person name="Skrede I."/>
            <person name="Drula E."/>
            <person name="Henrissat B."/>
            <person name="Morin E."/>
            <person name="Kohler A."/>
            <person name="Barry K."/>
            <person name="LaButti K."/>
            <person name="Morin E."/>
            <person name="Salamov A."/>
            <person name="Lipzen A."/>
            <person name="Mereny Z."/>
            <person name="Hegedus B."/>
            <person name="Baldrian P."/>
            <person name="Stursova M."/>
            <person name="Weitz H."/>
            <person name="Taylor A."/>
            <person name="Grigoriev I.V."/>
            <person name="Nagy L.G."/>
            <person name="Martin F."/>
            <person name="Kauserud H."/>
        </authorList>
    </citation>
    <scope>NUCLEOTIDE SEQUENCE</scope>
    <source>
        <strain evidence="1">9284</strain>
    </source>
</reference>
<sequence length="187" mass="21357">MGTPPLVWQGDDSFKPEERFLPNLEQYKGTNLFMRRLETRSLRAVRFPPWVRITTSDVQTLKTLTNHAVPLVLSLELSIEELGNVGETTLSPLSEALPHIHSLELQTSKADGRAFRRLAYLTLTARHDRIVRAEKVKDIFRVWAAASSTLKGCCIGEMAWRKVSKTWEQCSREEFDEQAGFSVFHDV</sequence>
<accession>A0AAD7B2L4</accession>
<gene>
    <name evidence="1" type="ORF">FB45DRAFT_391875</name>
</gene>
<keyword evidence="2" id="KW-1185">Reference proteome</keyword>
<comment type="caution">
    <text evidence="1">The sequence shown here is derived from an EMBL/GenBank/DDBJ whole genome shotgun (WGS) entry which is preliminary data.</text>
</comment>